<dbReference type="InterPro" id="IPR036265">
    <property type="entry name" value="HIT-like_sf"/>
</dbReference>
<evidence type="ECO:0000259" key="4">
    <source>
        <dbReference type="PROSITE" id="PS51084"/>
    </source>
</evidence>
<evidence type="ECO:0000313" key="5">
    <source>
        <dbReference type="EMBL" id="AKC86222.1"/>
    </source>
</evidence>
<name>A0A0E3Z0R6_9GAMM</name>
<dbReference type="InterPro" id="IPR011146">
    <property type="entry name" value="HIT-like"/>
</dbReference>
<reference evidence="5 6" key="1">
    <citation type="journal article" date="2015" name="Genome Announc.">
        <title>Complete Genome Sequence of Pseudoxanthomonas suwonensis Strain J1, a Cellulose-Degrading Bacterium Isolated from Leaf- and Wood-Enriched Soil.</title>
        <authorList>
            <person name="Hou L."/>
            <person name="Jiang J."/>
            <person name="Xu Z."/>
            <person name="Zhou Y."/>
            <person name="Leung F.C."/>
        </authorList>
    </citation>
    <scope>NUCLEOTIDE SEQUENCE [LARGE SCALE GENOMIC DNA]</scope>
    <source>
        <strain evidence="5 6">J1</strain>
    </source>
</reference>
<keyword evidence="5" id="KW-0378">Hydrolase</keyword>
<dbReference type="PATRIC" id="fig|314722.6.peg.1044"/>
<dbReference type="Proteomes" id="UP000033067">
    <property type="component" value="Chromosome"/>
</dbReference>
<protein>
    <submittedName>
        <fullName evidence="5">HIT family hydrolase</fullName>
    </submittedName>
</protein>
<dbReference type="InterPro" id="IPR039384">
    <property type="entry name" value="HINT"/>
</dbReference>
<dbReference type="Gene3D" id="3.30.428.10">
    <property type="entry name" value="HIT-like"/>
    <property type="match status" value="1"/>
</dbReference>
<dbReference type="AlphaFoldDB" id="A0A0E3Z0R6"/>
<dbReference type="InterPro" id="IPR001310">
    <property type="entry name" value="Histidine_triad_HIT"/>
</dbReference>
<feature type="active site" description="Tele-AMP-histidine intermediate" evidence="1">
    <location>
        <position position="101"/>
    </location>
</feature>
<feature type="domain" description="HIT" evidence="4">
    <location>
        <begin position="7"/>
        <end position="114"/>
    </location>
</feature>
<gene>
    <name evidence="5" type="ORF">WQ53_04965</name>
</gene>
<evidence type="ECO:0000313" key="6">
    <source>
        <dbReference type="Proteomes" id="UP000033067"/>
    </source>
</evidence>
<dbReference type="SUPFAM" id="SSF54197">
    <property type="entry name" value="HIT-like"/>
    <property type="match status" value="1"/>
</dbReference>
<accession>A0A0E3Z0R6</accession>
<dbReference type="KEGG" id="psuw:WQ53_04965"/>
<evidence type="ECO:0000256" key="1">
    <source>
        <dbReference type="PIRSR" id="PIRSR601310-1"/>
    </source>
</evidence>
<dbReference type="Pfam" id="PF01230">
    <property type="entry name" value="HIT"/>
    <property type="match status" value="1"/>
</dbReference>
<dbReference type="PANTHER" id="PTHR46648">
    <property type="entry name" value="HIT FAMILY PROTEIN 1"/>
    <property type="match status" value="1"/>
</dbReference>
<evidence type="ECO:0000256" key="3">
    <source>
        <dbReference type="PROSITE-ProRule" id="PRU00464"/>
    </source>
</evidence>
<dbReference type="EMBL" id="CP011144">
    <property type="protein sequence ID" value="AKC86222.1"/>
    <property type="molecule type" value="Genomic_DNA"/>
</dbReference>
<evidence type="ECO:0000256" key="2">
    <source>
        <dbReference type="PIRSR" id="PIRSR601310-3"/>
    </source>
</evidence>
<feature type="short sequence motif" description="Histidine triad motif" evidence="2 3">
    <location>
        <begin position="99"/>
        <end position="103"/>
    </location>
</feature>
<organism evidence="5 6">
    <name type="scientific">Pseudoxanthomonas suwonensis</name>
    <dbReference type="NCBI Taxonomy" id="314722"/>
    <lineage>
        <taxon>Bacteria</taxon>
        <taxon>Pseudomonadati</taxon>
        <taxon>Pseudomonadota</taxon>
        <taxon>Gammaproteobacteria</taxon>
        <taxon>Lysobacterales</taxon>
        <taxon>Lysobacteraceae</taxon>
        <taxon>Pseudoxanthomonas</taxon>
    </lineage>
</organism>
<dbReference type="PROSITE" id="PS51084">
    <property type="entry name" value="HIT_2"/>
    <property type="match status" value="1"/>
</dbReference>
<sequence length="142" mass="15078">MVAGACPFCAILAGDLPASVVCEDAHAIAFMDLRQAVPGHVLVVPRRHVETIFELDEDTAGALMRMAVRVAQAAGRAFAPAGLNLWQSNGHAGGQEVPHVHLHVQPRQVGDGLLRIYPERVPAPAARAQLDALALHLRGHLA</sequence>
<keyword evidence="6" id="KW-1185">Reference proteome</keyword>
<dbReference type="GO" id="GO:0009117">
    <property type="term" value="P:nucleotide metabolic process"/>
    <property type="evidence" value="ECO:0007669"/>
    <property type="project" value="TreeGrafter"/>
</dbReference>
<dbReference type="GO" id="GO:0016787">
    <property type="term" value="F:hydrolase activity"/>
    <property type="evidence" value="ECO:0007669"/>
    <property type="project" value="UniProtKB-KW"/>
</dbReference>
<dbReference type="PANTHER" id="PTHR46648:SF1">
    <property type="entry name" value="ADENOSINE 5'-MONOPHOSPHORAMIDASE HNT1"/>
    <property type="match status" value="1"/>
</dbReference>
<dbReference type="CDD" id="cd01277">
    <property type="entry name" value="HINT_subgroup"/>
    <property type="match status" value="1"/>
</dbReference>
<dbReference type="PRINTS" id="PR00332">
    <property type="entry name" value="HISTRIAD"/>
</dbReference>
<proteinExistence type="predicted"/>